<dbReference type="Proteomes" id="UP001497700">
    <property type="component" value="Unassembled WGS sequence"/>
</dbReference>
<comment type="caution">
    <text evidence="1">The sequence shown here is derived from an EMBL/GenBank/DDBJ whole genome shotgun (WGS) entry which is preliminary data.</text>
</comment>
<name>A0ACB9YRK6_9PEZI</name>
<reference evidence="1 2" key="1">
    <citation type="journal article" date="2022" name="New Phytol.">
        <title>Ecological generalism drives hyperdiversity of secondary metabolite gene clusters in xylarialean endophytes.</title>
        <authorList>
            <person name="Franco M.E.E."/>
            <person name="Wisecaver J.H."/>
            <person name="Arnold A.E."/>
            <person name="Ju Y.M."/>
            <person name="Slot J.C."/>
            <person name="Ahrendt S."/>
            <person name="Moore L.P."/>
            <person name="Eastman K.E."/>
            <person name="Scott K."/>
            <person name="Konkel Z."/>
            <person name="Mondo S.J."/>
            <person name="Kuo A."/>
            <person name="Hayes R.D."/>
            <person name="Haridas S."/>
            <person name="Andreopoulos B."/>
            <person name="Riley R."/>
            <person name="LaButti K."/>
            <person name="Pangilinan J."/>
            <person name="Lipzen A."/>
            <person name="Amirebrahimi M."/>
            <person name="Yan J."/>
            <person name="Adam C."/>
            <person name="Keymanesh K."/>
            <person name="Ng V."/>
            <person name="Louie K."/>
            <person name="Northen T."/>
            <person name="Drula E."/>
            <person name="Henrissat B."/>
            <person name="Hsieh H.M."/>
            <person name="Youens-Clark K."/>
            <person name="Lutzoni F."/>
            <person name="Miadlikowska J."/>
            <person name="Eastwood D.C."/>
            <person name="Hamelin R.C."/>
            <person name="Grigoriev I.V."/>
            <person name="U'Ren J.M."/>
        </authorList>
    </citation>
    <scope>NUCLEOTIDE SEQUENCE [LARGE SCALE GENOMIC DNA]</scope>
    <source>
        <strain evidence="1 2">CBS 119005</strain>
    </source>
</reference>
<gene>
    <name evidence="1" type="ORF">F4820DRAFT_42217</name>
</gene>
<evidence type="ECO:0000313" key="2">
    <source>
        <dbReference type="Proteomes" id="UP001497700"/>
    </source>
</evidence>
<keyword evidence="2" id="KW-1185">Reference proteome</keyword>
<sequence length="212" mass="24382">MHAIPSYQRSKISQFLQLNLNLVALPIPASLTSWTSNILDTLSNPTLFSNSRLLRPSFLSSSTVAQRLVSSVHQKETSSPSLSSPFFSCLFFRDTLRAGSAIFPISAFFRITLRDRSRISNGQSSSRTLRDTTYHTLSELIPSCVYGAGVLFTRHHHHHHHRCSRWSCQIQSRLIQLLFFTRPALEHEHRKKDQVRQRRRFRLLTSPHDPCT</sequence>
<organism evidence="1 2">
    <name type="scientific">Hypoxylon rubiginosum</name>
    <dbReference type="NCBI Taxonomy" id="110542"/>
    <lineage>
        <taxon>Eukaryota</taxon>
        <taxon>Fungi</taxon>
        <taxon>Dikarya</taxon>
        <taxon>Ascomycota</taxon>
        <taxon>Pezizomycotina</taxon>
        <taxon>Sordariomycetes</taxon>
        <taxon>Xylariomycetidae</taxon>
        <taxon>Xylariales</taxon>
        <taxon>Hypoxylaceae</taxon>
        <taxon>Hypoxylon</taxon>
    </lineage>
</organism>
<proteinExistence type="predicted"/>
<dbReference type="EMBL" id="MU393539">
    <property type="protein sequence ID" value="KAI4861872.1"/>
    <property type="molecule type" value="Genomic_DNA"/>
</dbReference>
<evidence type="ECO:0000313" key="1">
    <source>
        <dbReference type="EMBL" id="KAI4861872.1"/>
    </source>
</evidence>
<accession>A0ACB9YRK6</accession>
<protein>
    <submittedName>
        <fullName evidence="1">Uncharacterized protein</fullName>
    </submittedName>
</protein>